<dbReference type="InterPro" id="IPR055289">
    <property type="entry name" value="OFD1"/>
</dbReference>
<accession>A0A913ZVT9</accession>
<dbReference type="GO" id="GO:0036064">
    <property type="term" value="C:ciliary basal body"/>
    <property type="evidence" value="ECO:0007669"/>
    <property type="project" value="TreeGrafter"/>
</dbReference>
<evidence type="ECO:0000313" key="5">
    <source>
        <dbReference type="Proteomes" id="UP000887568"/>
    </source>
</evidence>
<evidence type="ECO:0000256" key="3">
    <source>
        <dbReference type="SAM" id="SignalP"/>
    </source>
</evidence>
<dbReference type="Pfam" id="PF16045">
    <property type="entry name" value="LisH_2"/>
    <property type="match status" value="1"/>
</dbReference>
<dbReference type="PANTHER" id="PTHR39063">
    <property type="entry name" value="ORAL-FACIAL-DIGITAL SYNDROME 1 PROTEIN HOMOLOG"/>
    <property type="match status" value="1"/>
</dbReference>
<dbReference type="OMA" id="YHRRDIK"/>
<dbReference type="EnsemblMetazoa" id="XM_038199472.1">
    <property type="protein sequence ID" value="XP_038055400.1"/>
    <property type="gene ID" value="LOC119727552"/>
</dbReference>
<dbReference type="RefSeq" id="XP_038055400.1">
    <property type="nucleotide sequence ID" value="XM_038199472.1"/>
</dbReference>
<dbReference type="InterPro" id="IPR006594">
    <property type="entry name" value="LisH"/>
</dbReference>
<dbReference type="SMART" id="SM00667">
    <property type="entry name" value="LisH"/>
    <property type="match status" value="1"/>
</dbReference>
<reference evidence="4" key="1">
    <citation type="submission" date="2022-11" db="UniProtKB">
        <authorList>
            <consortium name="EnsemblMetazoa"/>
        </authorList>
    </citation>
    <scope>IDENTIFICATION</scope>
</reference>
<keyword evidence="5" id="KW-1185">Reference proteome</keyword>
<evidence type="ECO:0000313" key="4">
    <source>
        <dbReference type="EnsemblMetazoa" id="XP_038055400.1"/>
    </source>
</evidence>
<protein>
    <recommendedName>
        <fullName evidence="6">Oral-facial-digital syndrome 1 protein homolog</fullName>
    </recommendedName>
</protein>
<feature type="compositionally biased region" description="Low complexity" evidence="2">
    <location>
        <begin position="783"/>
        <end position="795"/>
    </location>
</feature>
<dbReference type="CTD" id="8481"/>
<feature type="region of interest" description="Disordered" evidence="2">
    <location>
        <begin position="742"/>
        <end position="795"/>
    </location>
</feature>
<feature type="region of interest" description="Disordered" evidence="2">
    <location>
        <begin position="876"/>
        <end position="1000"/>
    </location>
</feature>
<feature type="signal peptide" evidence="3">
    <location>
        <begin position="1"/>
        <end position="20"/>
    </location>
</feature>
<feature type="compositionally biased region" description="Basic and acidic residues" evidence="2">
    <location>
        <begin position="915"/>
        <end position="941"/>
    </location>
</feature>
<feature type="coiled-coil region" evidence="1">
    <location>
        <begin position="465"/>
        <end position="591"/>
    </location>
</feature>
<keyword evidence="1" id="KW-0175">Coiled coil</keyword>
<dbReference type="PANTHER" id="PTHR39063:SF1">
    <property type="entry name" value="OFD1 CENTRIOLE AND CENTRIOLAR SATELLITE PROTEIN"/>
    <property type="match status" value="1"/>
</dbReference>
<dbReference type="GeneID" id="119727552"/>
<dbReference type="GO" id="GO:0005576">
    <property type="term" value="C:extracellular region"/>
    <property type="evidence" value="ECO:0007669"/>
    <property type="project" value="GOC"/>
</dbReference>
<sequence>MGRISGLGLCLILNVTPCWSIVLVTFCIMAELQTDSNCMTAEELKTKLYHSFRQKGLVDSLKSQLRTKLVNELRVSYNSQPTPSSPETVQDDECGTLMHRAANSLVADHLRRCQYEYTLAVFLPESETGKDKMFTIRELLGMLFIHPDSQLFRRVTENVRGYHPKGLLWQLLCELTSHRGKSFDKAVQVDNLPAQSNSIEKKLTAVDVLFDQEVDGYHESSQGMQAKLLSLQRKMELRTKEEITREIGRFKESEGKRIELEEREKCRQEIYKARREMESTYQAKLKALQERERSTIERIQCHQEMVERETYSQRQSLLDELQTLKQKEVELKREDELHKRAMCLEESRWKTTEENLKIREASIATIEETYEKRFKEQIRQHDAEQQVKLAERIQDIEKRETRIREDQNHLVQEKELQSNLKEELKERKSRIAELEVLYQQSKFEGVAVGKRNELFAEKLKDMMDYHSVKEDNAVLRRELQNEKRRLAEVINEQKMERTRHEEALAVITEKMSQPSPQILTLQAELQRAKSQLDQERNLLQHKEAQYRATLQEEHERNNELRRQLEEQGNQMREMNNQIADLRQTLRQTQMALSNEVYRKGTTGVAAGSIRSPASIVEHPVHDHIEPDNHYIDTTLHQTHIEQQLLLADQGGFGPITGLDSDNSDLSPNASLAFLEDTKARFKQLEIEAESLEQNYQNFQHRVTNINALPISPPLHTHQLRHITPAVNNTHDVSSWSKQVCTDKGPVQNQAMKPPPLVDGTTSQIHSQSEVQRTEPLSPRGVQDSPSSKGSSTPSDKLVCVEDLHEQNNLSKKSVSSVGSFKGSSQLSPHASPKSLKPTQPSATVYDDVLASLLPPPSSPVFTSPLASISDGESLAELLSKDADGENGPDVKVIKSQGVTDEELRLGKEDDEEREEHEWEEKRKKRDEERQLREQEAREREQAMLLELQRQEQGADPTTQQKAVEKDDGKADSDQKERVGPPGESGQEQKTEDEGLKIDPVMQRYMQMLQEKKQQDPQDRKASVVSTYSDAAFNVEHEMEAAEEPNSTSHVSNDSEDPFDDW</sequence>
<dbReference type="PROSITE" id="PS50896">
    <property type="entry name" value="LISH"/>
    <property type="match status" value="1"/>
</dbReference>
<feature type="coiled-coil region" evidence="1">
    <location>
        <begin position="674"/>
        <end position="708"/>
    </location>
</feature>
<evidence type="ECO:0008006" key="6">
    <source>
        <dbReference type="Google" id="ProtNLM"/>
    </source>
</evidence>
<evidence type="ECO:0000256" key="2">
    <source>
        <dbReference type="SAM" id="MobiDB-lite"/>
    </source>
</evidence>
<feature type="compositionally biased region" description="Low complexity" evidence="2">
    <location>
        <begin position="808"/>
        <end position="827"/>
    </location>
</feature>
<dbReference type="AlphaFoldDB" id="A0A913ZVT9"/>
<dbReference type="GO" id="GO:0005813">
    <property type="term" value="C:centrosome"/>
    <property type="evidence" value="ECO:0007669"/>
    <property type="project" value="TreeGrafter"/>
</dbReference>
<organism evidence="4 5">
    <name type="scientific">Patiria miniata</name>
    <name type="common">Bat star</name>
    <name type="synonym">Asterina miniata</name>
    <dbReference type="NCBI Taxonomy" id="46514"/>
    <lineage>
        <taxon>Eukaryota</taxon>
        <taxon>Metazoa</taxon>
        <taxon>Echinodermata</taxon>
        <taxon>Eleutherozoa</taxon>
        <taxon>Asterozoa</taxon>
        <taxon>Asteroidea</taxon>
        <taxon>Valvatacea</taxon>
        <taxon>Valvatida</taxon>
        <taxon>Asterinidae</taxon>
        <taxon>Patiria</taxon>
    </lineage>
</organism>
<feature type="compositionally biased region" description="Basic and acidic residues" evidence="2">
    <location>
        <begin position="962"/>
        <end position="978"/>
    </location>
</feature>
<name>A0A913ZVT9_PATMI</name>
<feature type="compositionally biased region" description="Basic and acidic residues" evidence="2">
    <location>
        <begin position="986"/>
        <end position="996"/>
    </location>
</feature>
<dbReference type="GO" id="GO:0060287">
    <property type="term" value="P:epithelial cilium movement involved in determination of left/right asymmetry"/>
    <property type="evidence" value="ECO:0007669"/>
    <property type="project" value="TreeGrafter"/>
</dbReference>
<feature type="region of interest" description="Disordered" evidence="2">
    <location>
        <begin position="1038"/>
        <end position="1061"/>
    </location>
</feature>
<dbReference type="OrthoDB" id="206339at2759"/>
<dbReference type="Proteomes" id="UP000887568">
    <property type="component" value="Unplaced"/>
</dbReference>
<keyword evidence="3" id="KW-0732">Signal</keyword>
<proteinExistence type="predicted"/>
<feature type="compositionally biased region" description="Polar residues" evidence="2">
    <location>
        <begin position="759"/>
        <end position="770"/>
    </location>
</feature>
<feature type="region of interest" description="Disordered" evidence="2">
    <location>
        <begin position="808"/>
        <end position="840"/>
    </location>
</feature>
<evidence type="ECO:0000256" key="1">
    <source>
        <dbReference type="SAM" id="Coils"/>
    </source>
</evidence>
<feature type="chain" id="PRO_5038054973" description="Oral-facial-digital syndrome 1 protein homolog" evidence="3">
    <location>
        <begin position="21"/>
        <end position="1061"/>
    </location>
</feature>